<evidence type="ECO:0000259" key="1">
    <source>
        <dbReference type="Pfam" id="PF20033"/>
    </source>
</evidence>
<dbReference type="InterPro" id="IPR045497">
    <property type="entry name" value="DUF6438"/>
</dbReference>
<dbReference type="Pfam" id="PF19671">
    <property type="entry name" value="DUF6174"/>
    <property type="match status" value="1"/>
</dbReference>
<sequence length="312" mass="34776">MRSPIVIGTGLLVSLIFNAQILAQSTVQLPQLTAQNSPQQIFNKNTKKLHSGIITLQRTACFGACPIYKITIFPDGRVVYEGERFVKVVGKRTAKISPQAVRRLVAEFDKVNYFSLPSNYQGGPTDLPSAITSLTLGRQQKTVNHYLGSPNAPQALTALENKIDAVVNSQRWIGSKNEQTPNPNDSNSTQLKVNRQLWNQQRLTNYRFTFSRSCFCVPKATQPVVITVRNGQVASITPVNNNEPVDAELFRQYNSIPKLFGIIDDAIAKKASSLTVKYDPKFGYPTQINIDYNQQVADEELYLSISNLEPLK</sequence>
<organism evidence="2 3">
    <name type="scientific">Anabaenopsis circularis NIES-21</name>
    <dbReference type="NCBI Taxonomy" id="1085406"/>
    <lineage>
        <taxon>Bacteria</taxon>
        <taxon>Bacillati</taxon>
        <taxon>Cyanobacteriota</taxon>
        <taxon>Cyanophyceae</taxon>
        <taxon>Nostocales</taxon>
        <taxon>Nodulariaceae</taxon>
        <taxon>Anabaenopsis</taxon>
    </lineage>
</organism>
<accession>A0A1Z4GIR0</accession>
<keyword evidence="3" id="KW-1185">Reference proteome</keyword>
<feature type="domain" description="DUF6438" evidence="1">
    <location>
        <begin position="54"/>
        <end position="166"/>
    </location>
</feature>
<name>A0A1Z4GIR0_9CYAN</name>
<dbReference type="EMBL" id="AP018174">
    <property type="protein sequence ID" value="BAY17401.1"/>
    <property type="molecule type" value="Genomic_DNA"/>
</dbReference>
<protein>
    <recommendedName>
        <fullName evidence="1">DUF6438 domain-containing protein</fullName>
    </recommendedName>
</protein>
<reference evidence="2 3" key="1">
    <citation type="submission" date="2017-06" db="EMBL/GenBank/DDBJ databases">
        <title>Genome sequencing of cyanobaciteial culture collection at National Institute for Environmental Studies (NIES).</title>
        <authorList>
            <person name="Hirose Y."/>
            <person name="Shimura Y."/>
            <person name="Fujisawa T."/>
            <person name="Nakamura Y."/>
            <person name="Kawachi M."/>
        </authorList>
    </citation>
    <scope>NUCLEOTIDE SEQUENCE [LARGE SCALE GENOMIC DNA]</scope>
    <source>
        <strain evidence="2 3">NIES-21</strain>
    </source>
</reference>
<dbReference type="Pfam" id="PF20033">
    <property type="entry name" value="DUF6438"/>
    <property type="match status" value="1"/>
</dbReference>
<proteinExistence type="predicted"/>
<dbReference type="InterPro" id="IPR046172">
    <property type="entry name" value="DUF6174"/>
</dbReference>
<gene>
    <name evidence="2" type="ORF">NIES21_32390</name>
</gene>
<evidence type="ECO:0000313" key="3">
    <source>
        <dbReference type="Proteomes" id="UP000218287"/>
    </source>
</evidence>
<dbReference type="Proteomes" id="UP000218287">
    <property type="component" value="Chromosome"/>
</dbReference>
<evidence type="ECO:0000313" key="2">
    <source>
        <dbReference type="EMBL" id="BAY17401.1"/>
    </source>
</evidence>
<dbReference type="AlphaFoldDB" id="A0A1Z4GIR0"/>